<keyword evidence="1" id="KW-0812">Transmembrane</keyword>
<evidence type="ECO:0000313" key="4">
    <source>
        <dbReference type="Proteomes" id="UP001177003"/>
    </source>
</evidence>
<evidence type="ECO:0000313" key="3">
    <source>
        <dbReference type="EMBL" id="CAI9270614.1"/>
    </source>
</evidence>
<evidence type="ECO:0008006" key="5">
    <source>
        <dbReference type="Google" id="ProtNLM"/>
    </source>
</evidence>
<feature type="signal peptide" evidence="2">
    <location>
        <begin position="1"/>
        <end position="32"/>
    </location>
</feature>
<name>A0AA35Y7Y0_LACSI</name>
<keyword evidence="1" id="KW-0472">Membrane</keyword>
<evidence type="ECO:0000256" key="2">
    <source>
        <dbReference type="SAM" id="SignalP"/>
    </source>
</evidence>
<accession>A0AA35Y7Y0</accession>
<feature type="chain" id="PRO_5041278523" description="Pectinesterase inhibitor domain-containing protein" evidence="2">
    <location>
        <begin position="33"/>
        <end position="189"/>
    </location>
</feature>
<dbReference type="AlphaFoldDB" id="A0AA35Y7Y0"/>
<dbReference type="Proteomes" id="UP001177003">
    <property type="component" value="Chromosome 2"/>
</dbReference>
<organism evidence="3 4">
    <name type="scientific">Lactuca saligna</name>
    <name type="common">Willowleaf lettuce</name>
    <dbReference type="NCBI Taxonomy" id="75948"/>
    <lineage>
        <taxon>Eukaryota</taxon>
        <taxon>Viridiplantae</taxon>
        <taxon>Streptophyta</taxon>
        <taxon>Embryophyta</taxon>
        <taxon>Tracheophyta</taxon>
        <taxon>Spermatophyta</taxon>
        <taxon>Magnoliopsida</taxon>
        <taxon>eudicotyledons</taxon>
        <taxon>Gunneridae</taxon>
        <taxon>Pentapetalae</taxon>
        <taxon>asterids</taxon>
        <taxon>campanulids</taxon>
        <taxon>Asterales</taxon>
        <taxon>Asteraceae</taxon>
        <taxon>Cichorioideae</taxon>
        <taxon>Cichorieae</taxon>
        <taxon>Lactucinae</taxon>
        <taxon>Lactuca</taxon>
    </lineage>
</organism>
<protein>
    <recommendedName>
        <fullName evidence="5">Pectinesterase inhibitor domain-containing protein</fullName>
    </recommendedName>
</protein>
<keyword evidence="4" id="KW-1185">Reference proteome</keyword>
<sequence length="189" mass="20883">MNLMASTLKKSLATILFVLAFLCKTMVPINLAVVIDKCIKDCMAVKVNCGTECKAAGYQTGSRSATEANHGPVTGKTEIDRCLHYVVAAEEAFVAATDVNRSSCRGRRWGLASERTSFVVAAVTFVYVCVATPLWLVKGCSLDRKAQGEPPWWLPPLFLLHRQQPPWWKLKKSATIGWWLPSHATANHH</sequence>
<evidence type="ECO:0000256" key="1">
    <source>
        <dbReference type="SAM" id="Phobius"/>
    </source>
</evidence>
<proteinExistence type="predicted"/>
<dbReference type="EMBL" id="OX465078">
    <property type="protein sequence ID" value="CAI9270614.1"/>
    <property type="molecule type" value="Genomic_DNA"/>
</dbReference>
<gene>
    <name evidence="3" type="ORF">LSALG_LOCUS10916</name>
</gene>
<keyword evidence="2" id="KW-0732">Signal</keyword>
<reference evidence="3" key="1">
    <citation type="submission" date="2023-04" db="EMBL/GenBank/DDBJ databases">
        <authorList>
            <person name="Vijverberg K."/>
            <person name="Xiong W."/>
            <person name="Schranz E."/>
        </authorList>
    </citation>
    <scope>NUCLEOTIDE SEQUENCE</scope>
</reference>
<feature type="transmembrane region" description="Helical" evidence="1">
    <location>
        <begin position="118"/>
        <end position="137"/>
    </location>
</feature>
<keyword evidence="1" id="KW-1133">Transmembrane helix</keyword>